<feature type="transmembrane region" description="Helical" evidence="2">
    <location>
        <begin position="7"/>
        <end position="27"/>
    </location>
</feature>
<evidence type="ECO:0000256" key="1">
    <source>
        <dbReference type="SAM" id="MobiDB-lite"/>
    </source>
</evidence>
<feature type="region of interest" description="Disordered" evidence="1">
    <location>
        <begin position="245"/>
        <end position="264"/>
    </location>
</feature>
<dbReference type="AlphaFoldDB" id="A0A699I1K7"/>
<proteinExistence type="predicted"/>
<feature type="non-terminal residue" evidence="5">
    <location>
        <position position="1"/>
    </location>
</feature>
<feature type="compositionally biased region" description="Polar residues" evidence="1">
    <location>
        <begin position="468"/>
        <end position="480"/>
    </location>
</feature>
<dbReference type="EMBL" id="BKCJ010235016">
    <property type="protein sequence ID" value="GEZ04364.1"/>
    <property type="molecule type" value="Genomic_DNA"/>
</dbReference>
<name>A0A699I1K7_TANCI</name>
<evidence type="ECO:0000256" key="2">
    <source>
        <dbReference type="SAM" id="Phobius"/>
    </source>
</evidence>
<evidence type="ECO:0000313" key="5">
    <source>
        <dbReference type="EMBL" id="GEZ04364.1"/>
    </source>
</evidence>
<feature type="domain" description="Reverse transcriptase Ty1/copia-type" evidence="3">
    <location>
        <begin position="898"/>
        <end position="1048"/>
    </location>
</feature>
<feature type="compositionally biased region" description="Basic and acidic residues" evidence="1">
    <location>
        <begin position="745"/>
        <end position="775"/>
    </location>
</feature>
<keyword evidence="2" id="KW-0472">Membrane</keyword>
<gene>
    <name evidence="5" type="ORF">Tci_476337</name>
</gene>
<dbReference type="Pfam" id="PF07727">
    <property type="entry name" value="RVT_2"/>
    <property type="match status" value="1"/>
</dbReference>
<evidence type="ECO:0000259" key="3">
    <source>
        <dbReference type="Pfam" id="PF07727"/>
    </source>
</evidence>
<feature type="region of interest" description="Disordered" evidence="1">
    <location>
        <begin position="708"/>
        <end position="811"/>
    </location>
</feature>
<protein>
    <submittedName>
        <fullName evidence="5">Uncharacterized protein</fullName>
    </submittedName>
</protein>
<feature type="compositionally biased region" description="Polar residues" evidence="1">
    <location>
        <begin position="709"/>
        <end position="720"/>
    </location>
</feature>
<feature type="compositionally biased region" description="Polar residues" evidence="1">
    <location>
        <begin position="795"/>
        <end position="811"/>
    </location>
</feature>
<feature type="region of interest" description="Disordered" evidence="1">
    <location>
        <begin position="468"/>
        <end position="489"/>
    </location>
</feature>
<dbReference type="Pfam" id="PF14223">
    <property type="entry name" value="Retrotran_gag_2"/>
    <property type="match status" value="1"/>
</dbReference>
<reference evidence="5" key="1">
    <citation type="journal article" date="2019" name="Sci. Rep.">
        <title>Draft genome of Tanacetum cinerariifolium, the natural source of mosquito coil.</title>
        <authorList>
            <person name="Yamashiro T."/>
            <person name="Shiraishi A."/>
            <person name="Satake H."/>
            <person name="Nakayama K."/>
        </authorList>
    </citation>
    <scope>NUCLEOTIDE SEQUENCE</scope>
</reference>
<feature type="compositionally biased region" description="Basic and acidic residues" evidence="1">
    <location>
        <begin position="248"/>
        <end position="259"/>
    </location>
</feature>
<feature type="domain" description="GAG-pre-integrase" evidence="4">
    <location>
        <begin position="620"/>
        <end position="651"/>
    </location>
</feature>
<sequence>HLSRMFIWYSVVWFACLGYTVLVFGSWNTCVLKITAKSFMEAIEKRFGGHKETKKVQKTIHKQQYNNFTGSSSESLDQIHYRLQKLISQLEILGESLSQEDINLKFLRSLPTEWRTHILIWRNKTDLEDQSLDYLFNSLKIYEVEVKSSSSTSPTTQNIAFMSSQNTESTNEPVSAVTSVSAASTKVHVFALPNVDTLSDAVIYSFFASQCNSPQLDNDDLKQIDVDDLEEMNLKWQMAMLTMRAKRSPKDTRNKETQRRNVPVETSTSNALVLQCDGVGSYDWSFQAKEEPTNYALMAFNSSSSSSSDNKYIKLLKLDVMLRDNALVDLRKKFKKVKQERDELKLKLDKFQTFSKNLSQLLASQTSKKTGLGYNNHVFNSTVFDCDKMFSSESDVSMPVSPVYDRYKSREGYHFVPPPYTGKFMPPKPNLVFHNAPTVNETIPIALHVEPQDESEGKPMPIQKASSFVQTSKHVQTPRSSVKPPVRNHAMRGNHQHYARMTHPNPQRHVAPTAVLTRSRLVPLSTARHANIVIPQTKVKHQRPTKHGNISYLSVFEEINGGYVSFGGNPKGGKIIDTECIFLSFDFKLPDDNHVLLRVPRDNNMYNVDLKNIIPLGDLTCHFAKATLDESNLWHKRLGHINFKTMNKLVKGSRPTWLFDIDTLTKTMNYQPVIVGNQSNPSIGIQEHFDAEKAGEGNVQQYVLFPLRSTGSKDPQNTDADATFEVKEPESTVHVSLSSCNKTKKHDDKTKREAKGKSHVELSTRVRNLSEKFEDFSSNSTNEVNAASTPVPAVQPNSTDNTNPFSATGPSNTTISLNFDLGGKSSYVDPSQYLNDPDMPALEDITYSDDKEDVGAEADFFNLKTNITVSPILITRVHKDHPVTQIIGDLSSAPQTRMDLPKGKRAIGSKWVLRNKKDERGIIIRNKDRLVTQGHTQEEGIDYEEVFTPVARIEAIRLFLAYASFIGFMVYHMDVKNAFLYGTIEEDVYVCQPPGVEDPDYPDKVYKVVKALYGLHQAPRAWYETLTNYLLAHGFHRGKIDQNLFIKKQKVKQKQDGIFISQDKYVAEILRKFGLTDGKLASTSIDTKKPLVKDPDGEDVDVHTYR</sequence>
<keyword evidence="2" id="KW-1133">Transmembrane helix</keyword>
<accession>A0A699I1K7</accession>
<keyword evidence="2" id="KW-0812">Transmembrane</keyword>
<comment type="caution">
    <text evidence="5">The sequence shown here is derived from an EMBL/GenBank/DDBJ whole genome shotgun (WGS) entry which is preliminary data.</text>
</comment>
<dbReference type="InterPro" id="IPR013103">
    <property type="entry name" value="RVT_2"/>
</dbReference>
<dbReference type="Pfam" id="PF13976">
    <property type="entry name" value="gag_pre-integrs"/>
    <property type="match status" value="1"/>
</dbReference>
<evidence type="ECO:0000259" key="4">
    <source>
        <dbReference type="Pfam" id="PF13976"/>
    </source>
</evidence>
<feature type="compositionally biased region" description="Polar residues" evidence="1">
    <location>
        <begin position="776"/>
        <end position="788"/>
    </location>
</feature>
<dbReference type="InterPro" id="IPR025724">
    <property type="entry name" value="GAG-pre-integrase_dom"/>
</dbReference>
<organism evidence="5">
    <name type="scientific">Tanacetum cinerariifolium</name>
    <name type="common">Dalmatian daisy</name>
    <name type="synonym">Chrysanthemum cinerariifolium</name>
    <dbReference type="NCBI Taxonomy" id="118510"/>
    <lineage>
        <taxon>Eukaryota</taxon>
        <taxon>Viridiplantae</taxon>
        <taxon>Streptophyta</taxon>
        <taxon>Embryophyta</taxon>
        <taxon>Tracheophyta</taxon>
        <taxon>Spermatophyta</taxon>
        <taxon>Magnoliopsida</taxon>
        <taxon>eudicotyledons</taxon>
        <taxon>Gunneridae</taxon>
        <taxon>Pentapetalae</taxon>
        <taxon>asterids</taxon>
        <taxon>campanulids</taxon>
        <taxon>Asterales</taxon>
        <taxon>Asteraceae</taxon>
        <taxon>Asteroideae</taxon>
        <taxon>Anthemideae</taxon>
        <taxon>Anthemidinae</taxon>
        <taxon>Tanacetum</taxon>
    </lineage>
</organism>